<feature type="region of interest" description="Disordered" evidence="1">
    <location>
        <begin position="47"/>
        <end position="127"/>
    </location>
</feature>
<dbReference type="Pfam" id="PF13511">
    <property type="entry name" value="DUF4124"/>
    <property type="match status" value="1"/>
</dbReference>
<feature type="chain" id="PRO_5043728207" evidence="2">
    <location>
        <begin position="26"/>
        <end position="179"/>
    </location>
</feature>
<protein>
    <submittedName>
        <fullName evidence="4">DUF4124 domain-containing protein</fullName>
    </submittedName>
</protein>
<dbReference type="RefSeq" id="WP_349281463.1">
    <property type="nucleotide sequence ID" value="NZ_CBCSCU010000002.1"/>
</dbReference>
<evidence type="ECO:0000313" key="4">
    <source>
        <dbReference type="EMBL" id="XBP72135.1"/>
    </source>
</evidence>
<feature type="compositionally biased region" description="Low complexity" evidence="1">
    <location>
        <begin position="56"/>
        <end position="91"/>
    </location>
</feature>
<feature type="signal peptide" evidence="2">
    <location>
        <begin position="1"/>
        <end position="25"/>
    </location>
</feature>
<dbReference type="EMBL" id="CP157675">
    <property type="protein sequence ID" value="XBP72135.1"/>
    <property type="molecule type" value="Genomic_DNA"/>
</dbReference>
<proteinExistence type="predicted"/>
<feature type="domain" description="DUF4124" evidence="3">
    <location>
        <begin position="20"/>
        <end position="65"/>
    </location>
</feature>
<dbReference type="AlphaFoldDB" id="A0AAU7LWX7"/>
<evidence type="ECO:0000259" key="3">
    <source>
        <dbReference type="Pfam" id="PF13511"/>
    </source>
</evidence>
<evidence type="ECO:0000256" key="1">
    <source>
        <dbReference type="SAM" id="MobiDB-lite"/>
    </source>
</evidence>
<feature type="compositionally biased region" description="Basic and acidic residues" evidence="1">
    <location>
        <begin position="93"/>
        <end position="107"/>
    </location>
</feature>
<name>A0AAU7LWX7_9BURK</name>
<sequence length="179" mass="18924">MDFKFATRTLILAIAGSSLAMPALAQWQWIDKDGRKVFSDRAPPADILQKNILKQPGSKTPSPPSGTDTGATAPAPAVLASAPAGKASAPKFSGKDAQLEARKKQADDLEAAQKQAEEEKMAKARADNCERAKKGQATLKSGVRISVTNAKGERDFMDDAAKAAETKRLQAIAESDCGK</sequence>
<keyword evidence="2" id="KW-0732">Signal</keyword>
<gene>
    <name evidence="4" type="ORF">ABLV49_10160</name>
</gene>
<dbReference type="InterPro" id="IPR025392">
    <property type="entry name" value="DUF4124"/>
</dbReference>
<feature type="compositionally biased region" description="Basic and acidic residues" evidence="1">
    <location>
        <begin position="115"/>
        <end position="127"/>
    </location>
</feature>
<reference evidence="4" key="1">
    <citation type="submission" date="2024-05" db="EMBL/GenBank/DDBJ databases">
        <authorList>
            <person name="Bunk B."/>
            <person name="Swiderski J."/>
            <person name="Sproer C."/>
            <person name="Thiel V."/>
        </authorList>
    </citation>
    <scope>NUCLEOTIDE SEQUENCE</scope>
    <source>
        <strain evidence="4">DSM 17735</strain>
    </source>
</reference>
<evidence type="ECO:0000256" key="2">
    <source>
        <dbReference type="SAM" id="SignalP"/>
    </source>
</evidence>
<accession>A0AAU7LWX7</accession>
<organism evidence="4">
    <name type="scientific">Polaromonas hydrogenivorans</name>
    <dbReference type="NCBI Taxonomy" id="335476"/>
    <lineage>
        <taxon>Bacteria</taxon>
        <taxon>Pseudomonadati</taxon>
        <taxon>Pseudomonadota</taxon>
        <taxon>Betaproteobacteria</taxon>
        <taxon>Burkholderiales</taxon>
        <taxon>Comamonadaceae</taxon>
        <taxon>Polaromonas</taxon>
    </lineage>
</organism>